<dbReference type="InterPro" id="IPR000718">
    <property type="entry name" value="Peptidase_M13"/>
</dbReference>
<evidence type="ECO:0000256" key="9">
    <source>
        <dbReference type="ARBA" id="ARBA00023180"/>
    </source>
</evidence>
<dbReference type="SUPFAM" id="SSF55486">
    <property type="entry name" value="Metalloproteases ('zincins'), catalytic domain"/>
    <property type="match status" value="1"/>
</dbReference>
<comment type="cofactor">
    <cofactor evidence="1">
        <name>Zn(2+)</name>
        <dbReference type="ChEBI" id="CHEBI:29105"/>
    </cofactor>
</comment>
<keyword evidence="6" id="KW-0862">Zinc</keyword>
<evidence type="ECO:0000256" key="2">
    <source>
        <dbReference type="ARBA" id="ARBA00007357"/>
    </source>
</evidence>
<keyword evidence="9" id="KW-0325">Glycoprotein</keyword>
<evidence type="ECO:0000256" key="6">
    <source>
        <dbReference type="ARBA" id="ARBA00022833"/>
    </source>
</evidence>
<evidence type="ECO:0000313" key="14">
    <source>
        <dbReference type="Proteomes" id="UP001347796"/>
    </source>
</evidence>
<evidence type="ECO:0000256" key="8">
    <source>
        <dbReference type="ARBA" id="ARBA00023157"/>
    </source>
</evidence>
<keyword evidence="10" id="KW-0812">Transmembrane</keyword>
<dbReference type="GO" id="GO:0005886">
    <property type="term" value="C:plasma membrane"/>
    <property type="evidence" value="ECO:0007669"/>
    <property type="project" value="TreeGrafter"/>
</dbReference>
<dbReference type="FunFam" id="3.40.390.10:FF:000076">
    <property type="entry name" value="membrane metallo-endopeptidase-like 1"/>
    <property type="match status" value="1"/>
</dbReference>
<dbReference type="InterPro" id="IPR008753">
    <property type="entry name" value="Peptidase_M13_N"/>
</dbReference>
<evidence type="ECO:0000256" key="7">
    <source>
        <dbReference type="ARBA" id="ARBA00023049"/>
    </source>
</evidence>
<keyword evidence="10" id="KW-0472">Membrane</keyword>
<feature type="transmembrane region" description="Helical" evidence="10">
    <location>
        <begin position="67"/>
        <end position="88"/>
    </location>
</feature>
<sequence>MFAITGRRMFGIQLKQMSGQRYKRTNFDDEDTLSNGGSTPPPMDFAPGIVFKGGMTVWERKTALERILLVLLVILSIALIVIASLLAVKQTEIKQVNVQPEYCLTAECITVASNLLSSMDKTVDPCEDFFQYACGGWIKSHPIPSGHSHWGTFEDLWQQNQLVMKNAVEKPEESMHSEAERKAKKYYESCIDANKTIESLGAAPLKRVLSMIIKNKSNSGWEIQDLLEEIHLLDINALFNVWVGEDDKNSSKNILHLDQGGLGLPERDYYLNKSISEDKVLKAYLKYMVDIQMLLSGSDEELRNETRENMIEVIKFENLLAQATVPASERRGIQKLYHKMTISQIQKEFPMLKWLSYFNRLMNTVNISVTNKEPIVVYSPSYLKNLTQILKTALQDDNGIKTVKNYLIWHVIKSFAPLLSKKFREAKDQFSEAITGVSGNDELWRSCITDTNSVLGFALGAMFVRETFHGDSKIKAEKMIEMVKKAFKNNLPNLTWMDRETRLAAIEKADAVVDMIGFPQYILNATQLDKEYSKLLINRSEYFYNNVRNLKYQLAKNFEILRKPPKTKAWSMTPATINAYYTPAKNEIVFPAGILQAPYYDQKFPKSLNFGAMGVVMGHELTHGFDDQGREFDKDGNLRPWWNNDSVTKFNERANCVSEQYSAYKLNGENIRGKQTLGENIADNGGLKSAYNAYLSWVQSNGEEMPLPAVGLSHKQLFFLAFAQVWCSSSTKEADHLEIVSDPHSPANIRVVGTLSNSKVFADLYKCRSGSAMNPKKKCEVW</sequence>
<dbReference type="PRINTS" id="PR00786">
    <property type="entry name" value="NEPRILYSIN"/>
</dbReference>
<evidence type="ECO:0000256" key="1">
    <source>
        <dbReference type="ARBA" id="ARBA00001947"/>
    </source>
</evidence>
<keyword evidence="3" id="KW-0645">Protease</keyword>
<comment type="caution">
    <text evidence="13">The sequence shown here is derived from an EMBL/GenBank/DDBJ whole genome shotgun (WGS) entry which is preliminary data.</text>
</comment>
<dbReference type="PANTHER" id="PTHR11733">
    <property type="entry name" value="ZINC METALLOPROTEASE FAMILY M13 NEPRILYSIN-RELATED"/>
    <property type="match status" value="1"/>
</dbReference>
<keyword evidence="7" id="KW-0482">Metalloprotease</keyword>
<keyword evidence="5" id="KW-0378">Hydrolase</keyword>
<keyword evidence="14" id="KW-1185">Reference proteome</keyword>
<dbReference type="AlphaFoldDB" id="A0AAN8JHG5"/>
<evidence type="ECO:0000256" key="4">
    <source>
        <dbReference type="ARBA" id="ARBA00022723"/>
    </source>
</evidence>
<keyword evidence="4" id="KW-0479">Metal-binding</keyword>
<keyword evidence="10" id="KW-1133">Transmembrane helix</keyword>
<proteinExistence type="inferred from homology"/>
<evidence type="ECO:0000259" key="12">
    <source>
        <dbReference type="Pfam" id="PF05649"/>
    </source>
</evidence>
<dbReference type="Pfam" id="PF05649">
    <property type="entry name" value="Peptidase_M13_N"/>
    <property type="match status" value="1"/>
</dbReference>
<dbReference type="Pfam" id="PF01431">
    <property type="entry name" value="Peptidase_M13"/>
    <property type="match status" value="1"/>
</dbReference>
<organism evidence="13 14">
    <name type="scientific">Patella caerulea</name>
    <name type="common">Rayed Mediterranean limpet</name>
    <dbReference type="NCBI Taxonomy" id="87958"/>
    <lineage>
        <taxon>Eukaryota</taxon>
        <taxon>Metazoa</taxon>
        <taxon>Spiralia</taxon>
        <taxon>Lophotrochozoa</taxon>
        <taxon>Mollusca</taxon>
        <taxon>Gastropoda</taxon>
        <taxon>Patellogastropoda</taxon>
        <taxon>Patelloidea</taxon>
        <taxon>Patellidae</taxon>
        <taxon>Patella</taxon>
    </lineage>
</organism>
<dbReference type="PROSITE" id="PS51885">
    <property type="entry name" value="NEPRILYSIN"/>
    <property type="match status" value="1"/>
</dbReference>
<dbReference type="PANTHER" id="PTHR11733:SF167">
    <property type="entry name" value="FI17812P1-RELATED"/>
    <property type="match status" value="1"/>
</dbReference>
<dbReference type="GO" id="GO:0004222">
    <property type="term" value="F:metalloendopeptidase activity"/>
    <property type="evidence" value="ECO:0007669"/>
    <property type="project" value="InterPro"/>
</dbReference>
<evidence type="ECO:0000256" key="5">
    <source>
        <dbReference type="ARBA" id="ARBA00022801"/>
    </source>
</evidence>
<evidence type="ECO:0000256" key="3">
    <source>
        <dbReference type="ARBA" id="ARBA00022670"/>
    </source>
</evidence>
<comment type="similarity">
    <text evidence="2">Belongs to the peptidase M13 family.</text>
</comment>
<dbReference type="EMBL" id="JAZGQO010000010">
    <property type="protein sequence ID" value="KAK6177607.1"/>
    <property type="molecule type" value="Genomic_DNA"/>
</dbReference>
<accession>A0AAN8JHG5</accession>
<evidence type="ECO:0000259" key="11">
    <source>
        <dbReference type="Pfam" id="PF01431"/>
    </source>
</evidence>
<name>A0AAN8JHG5_PATCE</name>
<reference evidence="13 14" key="1">
    <citation type="submission" date="2024-01" db="EMBL/GenBank/DDBJ databases">
        <title>The genome of the rayed Mediterranean limpet Patella caerulea (Linnaeus, 1758).</title>
        <authorList>
            <person name="Anh-Thu Weber A."/>
            <person name="Halstead-Nussloch G."/>
        </authorList>
    </citation>
    <scope>NUCLEOTIDE SEQUENCE [LARGE SCALE GENOMIC DNA]</scope>
    <source>
        <strain evidence="13">AATW-2023a</strain>
        <tissue evidence="13">Whole specimen</tissue>
    </source>
</reference>
<dbReference type="InterPro" id="IPR018497">
    <property type="entry name" value="Peptidase_M13_C"/>
</dbReference>
<gene>
    <name evidence="13" type="ORF">SNE40_015673</name>
</gene>
<evidence type="ECO:0000313" key="13">
    <source>
        <dbReference type="EMBL" id="KAK6177607.1"/>
    </source>
</evidence>
<evidence type="ECO:0000256" key="10">
    <source>
        <dbReference type="SAM" id="Phobius"/>
    </source>
</evidence>
<feature type="domain" description="Peptidase M13 N-terminal" evidence="12">
    <location>
        <begin position="125"/>
        <end position="519"/>
    </location>
</feature>
<dbReference type="CDD" id="cd08662">
    <property type="entry name" value="M13"/>
    <property type="match status" value="1"/>
</dbReference>
<dbReference type="InterPro" id="IPR042089">
    <property type="entry name" value="Peptidase_M13_dom_2"/>
</dbReference>
<protein>
    <recommendedName>
        <fullName evidence="15">Endothelin-converting enzyme 1</fullName>
    </recommendedName>
</protein>
<dbReference type="Gene3D" id="3.40.390.10">
    <property type="entry name" value="Collagenase (Catalytic Domain)"/>
    <property type="match status" value="1"/>
</dbReference>
<feature type="domain" description="Peptidase M13 C-terminal" evidence="11">
    <location>
        <begin position="578"/>
        <end position="781"/>
    </location>
</feature>
<evidence type="ECO:0008006" key="15">
    <source>
        <dbReference type="Google" id="ProtNLM"/>
    </source>
</evidence>
<dbReference type="GO" id="GO:0016485">
    <property type="term" value="P:protein processing"/>
    <property type="evidence" value="ECO:0007669"/>
    <property type="project" value="TreeGrafter"/>
</dbReference>
<dbReference type="InterPro" id="IPR024079">
    <property type="entry name" value="MetalloPept_cat_dom_sf"/>
</dbReference>
<dbReference type="Proteomes" id="UP001347796">
    <property type="component" value="Unassembled WGS sequence"/>
</dbReference>
<keyword evidence="8" id="KW-1015">Disulfide bond</keyword>
<dbReference type="Gene3D" id="1.10.1380.10">
    <property type="entry name" value="Neutral endopeptidase , domain2"/>
    <property type="match status" value="1"/>
</dbReference>
<dbReference type="GO" id="GO:0046872">
    <property type="term" value="F:metal ion binding"/>
    <property type="evidence" value="ECO:0007669"/>
    <property type="project" value="UniProtKB-KW"/>
</dbReference>